<feature type="region of interest" description="Disordered" evidence="2">
    <location>
        <begin position="275"/>
        <end position="308"/>
    </location>
</feature>
<dbReference type="RefSeq" id="WP_093839926.1">
    <property type="nucleotide sequence ID" value="NZ_FOLM01000010.1"/>
</dbReference>
<name>A0A1I1PVI7_9ACTN</name>
<feature type="transmembrane region" description="Helical" evidence="3">
    <location>
        <begin position="204"/>
        <end position="222"/>
    </location>
</feature>
<accession>A0A1I1PVI7</accession>
<keyword evidence="1" id="KW-0175">Coiled coil</keyword>
<evidence type="ECO:0000256" key="3">
    <source>
        <dbReference type="SAM" id="Phobius"/>
    </source>
</evidence>
<evidence type="ECO:0000313" key="5">
    <source>
        <dbReference type="Proteomes" id="UP000199207"/>
    </source>
</evidence>
<evidence type="ECO:0000256" key="2">
    <source>
        <dbReference type="SAM" id="MobiDB-lite"/>
    </source>
</evidence>
<dbReference type="Proteomes" id="UP000199207">
    <property type="component" value="Unassembled WGS sequence"/>
</dbReference>
<dbReference type="STRING" id="910347.SAMN05421773_11084"/>
<reference evidence="4 5" key="1">
    <citation type="submission" date="2016-10" db="EMBL/GenBank/DDBJ databases">
        <authorList>
            <person name="de Groot N.N."/>
        </authorList>
    </citation>
    <scope>NUCLEOTIDE SEQUENCE [LARGE SCALE GENOMIC DNA]</scope>
    <source>
        <strain evidence="4 5">CGMCC 4.5739</strain>
    </source>
</reference>
<feature type="coiled-coil region" evidence="1">
    <location>
        <begin position="37"/>
        <end position="131"/>
    </location>
</feature>
<dbReference type="AlphaFoldDB" id="A0A1I1PVI7"/>
<feature type="region of interest" description="Disordered" evidence="2">
    <location>
        <begin position="368"/>
        <end position="435"/>
    </location>
</feature>
<protein>
    <recommendedName>
        <fullName evidence="6">DUF2637 domain-containing protein</fullName>
    </recommendedName>
</protein>
<feature type="compositionally biased region" description="Basic and acidic residues" evidence="2">
    <location>
        <begin position="275"/>
        <end position="300"/>
    </location>
</feature>
<gene>
    <name evidence="4" type="ORF">SAMN05421773_11084</name>
</gene>
<keyword evidence="3" id="KW-0812">Transmembrane</keyword>
<organism evidence="4 5">
    <name type="scientific">Streptomyces aidingensis</name>
    <dbReference type="NCBI Taxonomy" id="910347"/>
    <lineage>
        <taxon>Bacteria</taxon>
        <taxon>Bacillati</taxon>
        <taxon>Actinomycetota</taxon>
        <taxon>Actinomycetes</taxon>
        <taxon>Kitasatosporales</taxon>
        <taxon>Streptomycetaceae</taxon>
        <taxon>Streptomyces</taxon>
    </lineage>
</organism>
<keyword evidence="3" id="KW-1133">Transmembrane helix</keyword>
<keyword evidence="3" id="KW-0472">Membrane</keyword>
<dbReference type="EMBL" id="FOLM01000010">
    <property type="protein sequence ID" value="SFD13931.1"/>
    <property type="molecule type" value="Genomic_DNA"/>
</dbReference>
<feature type="region of interest" description="Disordered" evidence="2">
    <location>
        <begin position="1"/>
        <end position="28"/>
    </location>
</feature>
<evidence type="ECO:0000256" key="1">
    <source>
        <dbReference type="SAM" id="Coils"/>
    </source>
</evidence>
<evidence type="ECO:0008006" key="6">
    <source>
        <dbReference type="Google" id="ProtNLM"/>
    </source>
</evidence>
<proteinExistence type="predicted"/>
<feature type="transmembrane region" description="Helical" evidence="3">
    <location>
        <begin position="170"/>
        <end position="192"/>
    </location>
</feature>
<feature type="compositionally biased region" description="Polar residues" evidence="2">
    <location>
        <begin position="378"/>
        <end position="390"/>
    </location>
</feature>
<feature type="transmembrane region" description="Helical" evidence="3">
    <location>
        <begin position="145"/>
        <end position="164"/>
    </location>
</feature>
<sequence length="435" mass="46892">MTTITAANGTAPAPASEHPAPGTEPSEAELASYTLAAARAEAIRREAEAAAEAQRIRAEGEAEAARIKAAEEAERQRLANERAAMRLEKERADHEARMAEARARKAAAEAAAAEQRQAAEKQAAAEAAAAQKTEKAATRWRRTAMGFYALCAAVALPVQMAAFYDPYRMYLLLAPVLIEVSALVVLIGAAAAVTDRRPHWHYRLIAWGCAFVAAGINFTHGLEAFDTATAVGTAIASIAGPGIWDLHEHGRIRARDGKLSWTQRRAARTAAKAEAKRRAEESARAEAEKQAAEEAARARATELAAQRQESYPEEWKRALELAAALGETDVTDTVWARAWDDLHALPPGQTVDSIRGRNQAARRVIAAKSEAPGETPRKITSGQVATQMPTPRTRARTGPKPTPPVRRRGDTPRYSTGARRAASITAKQATQKEDK</sequence>
<keyword evidence="5" id="KW-1185">Reference proteome</keyword>
<evidence type="ECO:0000313" key="4">
    <source>
        <dbReference type="EMBL" id="SFD13931.1"/>
    </source>
</evidence>